<organism evidence="1 2">
    <name type="scientific">Trichinella pseudospiralis</name>
    <name type="common">Parasitic roundworm</name>
    <dbReference type="NCBI Taxonomy" id="6337"/>
    <lineage>
        <taxon>Eukaryota</taxon>
        <taxon>Metazoa</taxon>
        <taxon>Ecdysozoa</taxon>
        <taxon>Nematoda</taxon>
        <taxon>Enoplea</taxon>
        <taxon>Dorylaimia</taxon>
        <taxon>Trichinellida</taxon>
        <taxon>Trichinellidae</taxon>
        <taxon>Trichinella</taxon>
    </lineage>
</organism>
<comment type="caution">
    <text evidence="1">The sequence shown here is derived from an EMBL/GenBank/DDBJ whole genome shotgun (WGS) entry which is preliminary data.</text>
</comment>
<evidence type="ECO:0000313" key="2">
    <source>
        <dbReference type="Proteomes" id="UP000054826"/>
    </source>
</evidence>
<accession>A0A0V1ILA3</accession>
<dbReference type="Proteomes" id="UP000054826">
    <property type="component" value="Unassembled WGS sequence"/>
</dbReference>
<sequence length="61" mass="7130">LGGHNLFALQVSPYLAYPMTTTSFFDFYCFRRNAHCFPFCWSYGLLGNRNLYAVSFLPYET</sequence>
<name>A0A0V1ILA3_TRIPS</name>
<protein>
    <submittedName>
        <fullName evidence="1">Uncharacterized protein</fullName>
    </submittedName>
</protein>
<dbReference type="EMBL" id="JYDV01000256">
    <property type="protein sequence ID" value="KRZ23478.1"/>
    <property type="molecule type" value="Genomic_DNA"/>
</dbReference>
<gene>
    <name evidence="1" type="ORF">T4C_1023</name>
</gene>
<proteinExistence type="predicted"/>
<reference evidence="1 2" key="1">
    <citation type="submission" date="2015-01" db="EMBL/GenBank/DDBJ databases">
        <title>Evolution of Trichinella species and genotypes.</title>
        <authorList>
            <person name="Korhonen P.K."/>
            <person name="Edoardo P."/>
            <person name="Giuseppe L.R."/>
            <person name="Gasser R.B."/>
        </authorList>
    </citation>
    <scope>NUCLEOTIDE SEQUENCE [LARGE SCALE GENOMIC DNA]</scope>
    <source>
        <strain evidence="1">ISS176</strain>
    </source>
</reference>
<dbReference type="AlphaFoldDB" id="A0A0V1ILA3"/>
<evidence type="ECO:0000313" key="1">
    <source>
        <dbReference type="EMBL" id="KRZ23478.1"/>
    </source>
</evidence>
<feature type="non-terminal residue" evidence="1">
    <location>
        <position position="1"/>
    </location>
</feature>